<keyword evidence="3" id="KW-1185">Reference proteome</keyword>
<keyword evidence="1" id="KW-1133">Transmembrane helix</keyword>
<dbReference type="InParanoid" id="A0A074Y746"/>
<proteinExistence type="predicted"/>
<dbReference type="OrthoDB" id="4156595at2759"/>
<dbReference type="OMA" id="WLDPEPY"/>
<keyword evidence="1" id="KW-0472">Membrane</keyword>
<gene>
    <name evidence="2" type="ORF">AUEXF2481DRAFT_32765</name>
</gene>
<name>A0A074Y746_AURSE</name>
<sequence length="184" mass="20708">MDTPHSSKRHRKRDSDLLAEVPDHAVQLDSEQLSGSGTDSLFSRIVLGPLTMISFLLSLCVVDSQQRAWRVAQRSDSEPWPWWKKLSPWTWWNAEPYQSPHDTTWQHAVPATISSDDGADGTVPAPAVDTAHWHTRKKHRKMAKLTVSDAIDMREGMAKTLVTAGLLGMFCVVWLAKHIFFPPA</sequence>
<protein>
    <submittedName>
        <fullName evidence="2">Uncharacterized protein</fullName>
    </submittedName>
</protein>
<feature type="transmembrane region" description="Helical" evidence="1">
    <location>
        <begin position="41"/>
        <end position="62"/>
    </location>
</feature>
<reference evidence="2 3" key="1">
    <citation type="journal article" date="2014" name="BMC Genomics">
        <title>Genome sequencing of four Aureobasidium pullulans varieties: biotechnological potential, stress tolerance, and description of new species.</title>
        <authorList>
            <person name="Gostin Ar C."/>
            <person name="Ohm R.A."/>
            <person name="Kogej T."/>
            <person name="Sonjak S."/>
            <person name="Turk M."/>
            <person name="Zajc J."/>
            <person name="Zalar P."/>
            <person name="Grube M."/>
            <person name="Sun H."/>
            <person name="Han J."/>
            <person name="Sharma A."/>
            <person name="Chiniquy J."/>
            <person name="Ngan C.Y."/>
            <person name="Lipzen A."/>
            <person name="Barry K."/>
            <person name="Grigoriev I.V."/>
            <person name="Gunde-Cimerman N."/>
        </authorList>
    </citation>
    <scope>NUCLEOTIDE SEQUENCE [LARGE SCALE GENOMIC DNA]</scope>
    <source>
        <strain evidence="2 3">EXF-2481</strain>
    </source>
</reference>
<dbReference type="EMBL" id="KL584775">
    <property type="protein sequence ID" value="KEQ91799.1"/>
    <property type="molecule type" value="Genomic_DNA"/>
</dbReference>
<keyword evidence="1" id="KW-0812">Transmembrane</keyword>
<dbReference type="AlphaFoldDB" id="A0A074Y746"/>
<accession>A0A074Y746</accession>
<dbReference type="GeneID" id="25364711"/>
<dbReference type="HOGENOM" id="CLU_079673_1_0_1"/>
<evidence type="ECO:0000313" key="3">
    <source>
        <dbReference type="Proteomes" id="UP000030641"/>
    </source>
</evidence>
<dbReference type="Proteomes" id="UP000030641">
    <property type="component" value="Unassembled WGS sequence"/>
</dbReference>
<organism evidence="2 3">
    <name type="scientific">Aureobasidium subglaciale (strain EXF-2481)</name>
    <name type="common">Aureobasidium pullulans var. subglaciale</name>
    <dbReference type="NCBI Taxonomy" id="1043005"/>
    <lineage>
        <taxon>Eukaryota</taxon>
        <taxon>Fungi</taxon>
        <taxon>Dikarya</taxon>
        <taxon>Ascomycota</taxon>
        <taxon>Pezizomycotina</taxon>
        <taxon>Dothideomycetes</taxon>
        <taxon>Dothideomycetidae</taxon>
        <taxon>Dothideales</taxon>
        <taxon>Saccotheciaceae</taxon>
        <taxon>Aureobasidium</taxon>
    </lineage>
</organism>
<evidence type="ECO:0000256" key="1">
    <source>
        <dbReference type="SAM" id="Phobius"/>
    </source>
</evidence>
<feature type="transmembrane region" description="Helical" evidence="1">
    <location>
        <begin position="161"/>
        <end position="181"/>
    </location>
</feature>
<dbReference type="RefSeq" id="XP_013340234.1">
    <property type="nucleotide sequence ID" value="XM_013484780.1"/>
</dbReference>
<evidence type="ECO:0000313" key="2">
    <source>
        <dbReference type="EMBL" id="KEQ91799.1"/>
    </source>
</evidence>